<gene>
    <name evidence="3" type="ORF">JY651_48260</name>
</gene>
<evidence type="ECO:0000256" key="1">
    <source>
        <dbReference type="ARBA" id="ARBA00009199"/>
    </source>
</evidence>
<comment type="similarity">
    <text evidence="1">Belongs to the amidase family.</text>
</comment>
<sequence length="467" mass="50270">MKDLASLARLDGIAQAELCARGEVSAEELFEACLARIDALNPLLRAVVTVNREPPRAVKPGPFSGVPFLVKDATPWQGLRWSMGSRLFAKNVAPTQTPYGRRLEAAGLVCVGKSALSEFGLLGSTETLLEGVTHNPWDLSRSATGSSGGSAVAVAAGLVPLAHANDGGGSTRIPASACGLFGFKPSRERTVMASFATSDFGDLTSDHCISRSVRDSALFLSVTEDPTAAKPVGFVREPIRRKLRIATWTRTMMGEEPEPSVRRAYDETVALLTELGHHVEPIAPPAVDGPALRDAFFLVAGAAIAGVVETMDRMRGVPVQTEELEPFTWELVEKVQAFGADALPWSRATFAKAVKVYDEATRAYDVVLTPTLATEPWRIGHLSPVLKREELLRRTARSVGYTPIQNIVGCPAMSVPLCFPEGGLPIGMHFAAARGEEALLLGLAYQLEEARPWKDRWAPYSIPALFS</sequence>
<name>A0ABX7NWQ3_9BACT</name>
<proteinExistence type="inferred from homology"/>
<dbReference type="EMBL" id="CP071090">
    <property type="protein sequence ID" value="QSQ22809.1"/>
    <property type="molecule type" value="Genomic_DNA"/>
</dbReference>
<feature type="domain" description="Amidase" evidence="2">
    <location>
        <begin position="28"/>
        <end position="441"/>
    </location>
</feature>
<evidence type="ECO:0000313" key="3">
    <source>
        <dbReference type="EMBL" id="QSQ22809.1"/>
    </source>
</evidence>
<protein>
    <submittedName>
        <fullName evidence="3">Amidase</fullName>
    </submittedName>
</protein>
<dbReference type="SUPFAM" id="SSF75304">
    <property type="entry name" value="Amidase signature (AS) enzymes"/>
    <property type="match status" value="1"/>
</dbReference>
<reference evidence="3 4" key="1">
    <citation type="submission" date="2021-02" db="EMBL/GenBank/DDBJ databases">
        <title>De Novo genome assembly of isolated myxobacteria.</title>
        <authorList>
            <person name="Stevens D.C."/>
        </authorList>
    </citation>
    <scope>NUCLEOTIDE SEQUENCE [LARGE SCALE GENOMIC DNA]</scope>
    <source>
        <strain evidence="4">SCPEA02</strain>
    </source>
</reference>
<dbReference type="InterPro" id="IPR000120">
    <property type="entry name" value="Amidase"/>
</dbReference>
<dbReference type="Proteomes" id="UP000662747">
    <property type="component" value="Chromosome"/>
</dbReference>
<dbReference type="PANTHER" id="PTHR11895:SF7">
    <property type="entry name" value="GLUTAMYL-TRNA(GLN) AMIDOTRANSFERASE SUBUNIT A, MITOCHONDRIAL"/>
    <property type="match status" value="1"/>
</dbReference>
<keyword evidence="4" id="KW-1185">Reference proteome</keyword>
<dbReference type="RefSeq" id="WP_206724385.1">
    <property type="nucleotide sequence ID" value="NZ_CP071090.1"/>
</dbReference>
<dbReference type="PANTHER" id="PTHR11895">
    <property type="entry name" value="TRANSAMIDASE"/>
    <property type="match status" value="1"/>
</dbReference>
<evidence type="ECO:0000259" key="2">
    <source>
        <dbReference type="Pfam" id="PF01425"/>
    </source>
</evidence>
<evidence type="ECO:0000313" key="4">
    <source>
        <dbReference type="Proteomes" id="UP000662747"/>
    </source>
</evidence>
<dbReference type="InterPro" id="IPR036928">
    <property type="entry name" value="AS_sf"/>
</dbReference>
<organism evidence="3 4">
    <name type="scientific">Pyxidicoccus parkwayensis</name>
    <dbReference type="NCBI Taxonomy" id="2813578"/>
    <lineage>
        <taxon>Bacteria</taxon>
        <taxon>Pseudomonadati</taxon>
        <taxon>Myxococcota</taxon>
        <taxon>Myxococcia</taxon>
        <taxon>Myxococcales</taxon>
        <taxon>Cystobacterineae</taxon>
        <taxon>Myxococcaceae</taxon>
        <taxon>Pyxidicoccus</taxon>
    </lineage>
</organism>
<dbReference type="Gene3D" id="3.90.1300.10">
    <property type="entry name" value="Amidase signature (AS) domain"/>
    <property type="match status" value="1"/>
</dbReference>
<dbReference type="InterPro" id="IPR023631">
    <property type="entry name" value="Amidase_dom"/>
</dbReference>
<dbReference type="Pfam" id="PF01425">
    <property type="entry name" value="Amidase"/>
    <property type="match status" value="1"/>
</dbReference>
<accession>A0ABX7NWQ3</accession>